<dbReference type="GO" id="GO:0005829">
    <property type="term" value="C:cytosol"/>
    <property type="evidence" value="ECO:0007669"/>
    <property type="project" value="TreeGrafter"/>
</dbReference>
<dbReference type="PIRSF" id="PIRSF016599">
    <property type="entry name" value="Xaa-His_dipept"/>
    <property type="match status" value="1"/>
</dbReference>
<dbReference type="PANTHER" id="PTHR43501:SF1">
    <property type="entry name" value="CYTOSOL NON-SPECIFIC DIPEPTIDASE"/>
    <property type="match status" value="1"/>
</dbReference>
<dbReference type="PRINTS" id="PR00934">
    <property type="entry name" value="XHISDIPTASE"/>
</dbReference>
<dbReference type="InterPro" id="IPR002933">
    <property type="entry name" value="Peptidase_M20"/>
</dbReference>
<dbReference type="PANTHER" id="PTHR43501">
    <property type="entry name" value="CYTOSOL NON-SPECIFIC DIPEPTIDASE"/>
    <property type="match status" value="1"/>
</dbReference>
<keyword evidence="1" id="KW-0378">Hydrolase</keyword>
<sequence length="512" mass="54086">MSEVSAQGGVDRLAWVDGLQPAVVWREFASIAALPRRSKQEAIVRAHVLSRLRQLGVHAITDAAGNVIADVPGKPGAKTVILQAHLDMVCEADVGAGTDPAVDGVFPAVADGWVRARGTTLGADDGIGVAVALAIAVEITSDAAMAERLSYPPLQLLFTVDEEEDFSGAAGVDPRLVTGRILLNLDSEDENEVIIGSAGGSRVFVRVPIDWEAAPAEGRCVQLAVRGLTGGHSGQQIDVNLTNAVKALGYVLALTGEDLAADPASRLRIADLSGGRADNAIPREARAVVLVDEHGYRVLERVAADVQQRVRAWRSGADDDAIVEIVKAPEPPDRMMSADAAQRIVDLLVALPSGVLSMDERLPGIVRTSTNLGVAYIEDGEAVLVSAPRSSRQADLDALHARYTSFARLGGGRAIVTSEYPAWPPEFQSALLGVVRDSHVDVYGQEPRVTAVHAGLEAGEIAAHLPELVAVSIGPTVEGAHSPKERLDVASVGRFYDVVRRILARLADSDLR</sequence>
<evidence type="ECO:0000313" key="1">
    <source>
        <dbReference type="EMBL" id="RYP81282.1"/>
    </source>
</evidence>
<dbReference type="InterPro" id="IPR001160">
    <property type="entry name" value="Peptidase_M20C"/>
</dbReference>
<dbReference type="Gene3D" id="3.40.630.10">
    <property type="entry name" value="Zn peptidases"/>
    <property type="match status" value="2"/>
</dbReference>
<gene>
    <name evidence="1" type="primary">pepD</name>
    <name evidence="1" type="ORF">EKO23_23795</name>
</gene>
<protein>
    <submittedName>
        <fullName evidence="1">Beta-Ala-His dipeptidase</fullName>
        <ecNumber evidence="1">3.4.13.20</ecNumber>
    </submittedName>
</protein>
<dbReference type="RefSeq" id="WP_134720976.1">
    <property type="nucleotide sequence ID" value="NZ_SDKM01000071.1"/>
</dbReference>
<dbReference type="NCBIfam" id="TIGR01893">
    <property type="entry name" value="aa-his-dipept"/>
    <property type="match status" value="1"/>
</dbReference>
<dbReference type="Pfam" id="PF01546">
    <property type="entry name" value="Peptidase_M20"/>
    <property type="match status" value="1"/>
</dbReference>
<comment type="caution">
    <text evidence="1">The sequence shown here is derived from an EMBL/GenBank/DDBJ whole genome shotgun (WGS) entry which is preliminary data.</text>
</comment>
<dbReference type="EMBL" id="SDKM01000071">
    <property type="protein sequence ID" value="RYP81282.1"/>
    <property type="molecule type" value="Genomic_DNA"/>
</dbReference>
<reference evidence="1 2" key="1">
    <citation type="submission" date="2019-01" db="EMBL/GenBank/DDBJ databases">
        <title>Nocardioides guangzhouensis sp. nov., an actinobacterium isolated from soil.</title>
        <authorList>
            <person name="Fu Y."/>
            <person name="Cai Y."/>
            <person name="Lin Z."/>
            <person name="Chen P."/>
        </authorList>
    </citation>
    <scope>NUCLEOTIDE SEQUENCE [LARGE SCALE GENOMIC DNA]</scope>
    <source>
        <strain evidence="1 2">130</strain>
    </source>
</reference>
<keyword evidence="1" id="KW-0224">Dipeptidase</keyword>
<dbReference type="GO" id="GO:0070573">
    <property type="term" value="F:metallodipeptidase activity"/>
    <property type="evidence" value="ECO:0007669"/>
    <property type="project" value="TreeGrafter"/>
</dbReference>
<proteinExistence type="predicted"/>
<keyword evidence="1" id="KW-0645">Protease</keyword>
<dbReference type="OrthoDB" id="9773892at2"/>
<organism evidence="1 2">
    <name type="scientific">Nocardioides guangzhouensis</name>
    <dbReference type="NCBI Taxonomy" id="2497878"/>
    <lineage>
        <taxon>Bacteria</taxon>
        <taxon>Bacillati</taxon>
        <taxon>Actinomycetota</taxon>
        <taxon>Actinomycetes</taxon>
        <taxon>Propionibacteriales</taxon>
        <taxon>Nocardioidaceae</taxon>
        <taxon>Nocardioides</taxon>
    </lineage>
</organism>
<evidence type="ECO:0000313" key="2">
    <source>
        <dbReference type="Proteomes" id="UP000295198"/>
    </source>
</evidence>
<dbReference type="FunFam" id="3.40.630.10:FF:000018">
    <property type="entry name" value="Aminoacyl-histidine dipeptidase PepD"/>
    <property type="match status" value="1"/>
</dbReference>
<accession>A0A4Q4Z1C7</accession>
<dbReference type="GO" id="GO:0006508">
    <property type="term" value="P:proteolysis"/>
    <property type="evidence" value="ECO:0007669"/>
    <property type="project" value="InterPro"/>
</dbReference>
<dbReference type="AlphaFoldDB" id="A0A4Q4Z1C7"/>
<dbReference type="SUPFAM" id="SSF53187">
    <property type="entry name" value="Zn-dependent exopeptidases"/>
    <property type="match status" value="1"/>
</dbReference>
<keyword evidence="2" id="KW-1185">Reference proteome</keyword>
<dbReference type="Proteomes" id="UP000295198">
    <property type="component" value="Unassembled WGS sequence"/>
</dbReference>
<dbReference type="EC" id="3.4.13.20" evidence="1"/>
<name>A0A4Q4Z1C7_9ACTN</name>